<name>A0A1H7V7D7_AQUAM</name>
<dbReference type="Proteomes" id="UP000198521">
    <property type="component" value="Unassembled WGS sequence"/>
</dbReference>
<keyword evidence="2" id="KW-1185">Reference proteome</keyword>
<dbReference type="EMBL" id="FOAB01000008">
    <property type="protein sequence ID" value="SEM04667.1"/>
    <property type="molecule type" value="Genomic_DNA"/>
</dbReference>
<protein>
    <recommendedName>
        <fullName evidence="3">DUF4861 domain-containing protein</fullName>
    </recommendedName>
</protein>
<organism evidence="1 2">
    <name type="scientific">Aquimarina amphilecti</name>
    <dbReference type="NCBI Taxonomy" id="1038014"/>
    <lineage>
        <taxon>Bacteria</taxon>
        <taxon>Pseudomonadati</taxon>
        <taxon>Bacteroidota</taxon>
        <taxon>Flavobacteriia</taxon>
        <taxon>Flavobacteriales</taxon>
        <taxon>Flavobacteriaceae</taxon>
        <taxon>Aquimarina</taxon>
    </lineage>
</organism>
<reference evidence="1 2" key="1">
    <citation type="submission" date="2016-10" db="EMBL/GenBank/DDBJ databases">
        <authorList>
            <person name="de Groot N.N."/>
        </authorList>
    </citation>
    <scope>NUCLEOTIDE SEQUENCE [LARGE SCALE GENOMIC DNA]</scope>
    <source>
        <strain evidence="1 2">DSM 25232</strain>
    </source>
</reference>
<sequence length="413" mass="46789">MKHLCIIISLALIVISCKKESISDLDKKYINFTNTSSIDRMDESIIIPKDIIINKLDSISDNRVPIIKDSSGRVIPFQLDYLEKKGIWDELSLTLDFKANQTQKLELTTIATESIPSFTPRTNIRFGIGTNKNTVKEVLEQKRIGDPRTNDSIFYQMEGPAWENDKVGFRFYFDPRNGIDIFGKNTSELVLDRVGLGDGNYHELDDWGMDVLKVGNSLGAGSLAIKHNDSLIRLTGKDQAEFKTITEGPIRSIFEMTYKNSKIGDQNIDVVHRITIWKGQWGYQSQVFFKGATNQMNLVTGIANLKPNHKYSKKSKNHFVLETFGAQSENNDLLGMAIIIPKDDFINEGEAPKENTDITTTYYTVMNASNNKPSTFYFLAGWEQSNVQFNTYEGFDKIVSEMSEKLSNPILIK</sequence>
<dbReference type="AlphaFoldDB" id="A0A1H7V7D7"/>
<dbReference type="PROSITE" id="PS51257">
    <property type="entry name" value="PROKAR_LIPOPROTEIN"/>
    <property type="match status" value="1"/>
</dbReference>
<evidence type="ECO:0008006" key="3">
    <source>
        <dbReference type="Google" id="ProtNLM"/>
    </source>
</evidence>
<evidence type="ECO:0000313" key="2">
    <source>
        <dbReference type="Proteomes" id="UP000198521"/>
    </source>
</evidence>
<dbReference type="InterPro" id="IPR032342">
    <property type="entry name" value="DUF4861"/>
</dbReference>
<dbReference type="Pfam" id="PF16153">
    <property type="entry name" value="DUF4861"/>
    <property type="match status" value="1"/>
</dbReference>
<evidence type="ECO:0000313" key="1">
    <source>
        <dbReference type="EMBL" id="SEM04667.1"/>
    </source>
</evidence>
<gene>
    <name evidence="1" type="ORF">SAMN04487910_3959</name>
</gene>
<accession>A0A1H7V7D7</accession>
<dbReference type="OrthoDB" id="846806at2"/>
<dbReference type="STRING" id="1038014.SAMN04487910_3959"/>
<dbReference type="RefSeq" id="WP_091411636.1">
    <property type="nucleotide sequence ID" value="NZ_FOAB01000008.1"/>
</dbReference>
<proteinExistence type="predicted"/>